<reference evidence="1" key="1">
    <citation type="submission" date="2021-06" db="EMBL/GenBank/DDBJ databases">
        <authorList>
            <person name="Kallberg Y."/>
            <person name="Tangrot J."/>
            <person name="Rosling A."/>
        </authorList>
    </citation>
    <scope>NUCLEOTIDE SEQUENCE</scope>
    <source>
        <strain evidence="1">MA453B</strain>
    </source>
</reference>
<dbReference type="EMBL" id="CAJVPY010005794">
    <property type="protein sequence ID" value="CAG8650591.1"/>
    <property type="molecule type" value="Genomic_DNA"/>
</dbReference>
<feature type="non-terminal residue" evidence="1">
    <location>
        <position position="1"/>
    </location>
</feature>
<keyword evidence="2" id="KW-1185">Reference proteome</keyword>
<organism evidence="1 2">
    <name type="scientific">Dentiscutata erythropus</name>
    <dbReference type="NCBI Taxonomy" id="1348616"/>
    <lineage>
        <taxon>Eukaryota</taxon>
        <taxon>Fungi</taxon>
        <taxon>Fungi incertae sedis</taxon>
        <taxon>Mucoromycota</taxon>
        <taxon>Glomeromycotina</taxon>
        <taxon>Glomeromycetes</taxon>
        <taxon>Diversisporales</taxon>
        <taxon>Gigasporaceae</taxon>
        <taxon>Dentiscutata</taxon>
    </lineage>
</organism>
<evidence type="ECO:0000313" key="1">
    <source>
        <dbReference type="EMBL" id="CAG8650591.1"/>
    </source>
</evidence>
<comment type="caution">
    <text evidence="1">The sequence shown here is derived from an EMBL/GenBank/DDBJ whole genome shotgun (WGS) entry which is preliminary data.</text>
</comment>
<name>A0A9N9DTN4_9GLOM</name>
<gene>
    <name evidence="1" type="ORF">DERYTH_LOCUS10162</name>
</gene>
<accession>A0A9N9DTN4</accession>
<dbReference type="Proteomes" id="UP000789405">
    <property type="component" value="Unassembled WGS sequence"/>
</dbReference>
<protein>
    <submittedName>
        <fullName evidence="1">1172_t:CDS:1</fullName>
    </submittedName>
</protein>
<evidence type="ECO:0000313" key="2">
    <source>
        <dbReference type="Proteomes" id="UP000789405"/>
    </source>
</evidence>
<sequence>RSHVDELDTRNPNLLKAAKTAATKVMETINVSKVLEFMDKDTVNKKGRFSFGILVGVDVRRISDDAI</sequence>
<proteinExistence type="predicted"/>
<dbReference type="AlphaFoldDB" id="A0A9N9DTN4"/>